<evidence type="ECO:0000313" key="2">
    <source>
        <dbReference type="EMBL" id="SDM31662.1"/>
    </source>
</evidence>
<keyword evidence="3" id="KW-1185">Reference proteome</keyword>
<evidence type="ECO:0000313" key="3">
    <source>
        <dbReference type="Proteomes" id="UP000198510"/>
    </source>
</evidence>
<proteinExistence type="predicted"/>
<gene>
    <name evidence="2" type="ORF">SAMN05421823_11265</name>
</gene>
<keyword evidence="2" id="KW-0489">Methyltransferase</keyword>
<dbReference type="Pfam" id="PF08241">
    <property type="entry name" value="Methyltransf_11"/>
    <property type="match status" value="1"/>
</dbReference>
<feature type="domain" description="Methyltransferase type 11" evidence="1">
    <location>
        <begin position="25"/>
        <end position="117"/>
    </location>
</feature>
<reference evidence="2 3" key="1">
    <citation type="submission" date="2016-10" db="EMBL/GenBank/DDBJ databases">
        <authorList>
            <person name="de Groot N.N."/>
        </authorList>
    </citation>
    <scope>NUCLEOTIDE SEQUENCE [LARGE SCALE GENOMIC DNA]</scope>
    <source>
        <strain evidence="2 3">DSM 25186</strain>
    </source>
</reference>
<dbReference type="Gene3D" id="3.40.50.150">
    <property type="entry name" value="Vaccinia Virus protein VP39"/>
    <property type="match status" value="1"/>
</dbReference>
<dbReference type="STRING" id="1075417.SAMN05421823_11265"/>
<dbReference type="SUPFAM" id="SSF53335">
    <property type="entry name" value="S-adenosyl-L-methionine-dependent methyltransferases"/>
    <property type="match status" value="1"/>
</dbReference>
<dbReference type="InterPro" id="IPR029063">
    <property type="entry name" value="SAM-dependent_MTases_sf"/>
</dbReference>
<keyword evidence="2" id="KW-0808">Transferase</keyword>
<dbReference type="GO" id="GO:0032259">
    <property type="term" value="P:methylation"/>
    <property type="evidence" value="ECO:0007669"/>
    <property type="project" value="UniProtKB-KW"/>
</dbReference>
<name>A0A1G9S8A7_9BACT</name>
<dbReference type="EMBL" id="FNFO01000012">
    <property type="protein sequence ID" value="SDM31662.1"/>
    <property type="molecule type" value="Genomic_DNA"/>
</dbReference>
<organism evidence="2 3">
    <name type="scientific">Catalinimonas alkaloidigena</name>
    <dbReference type="NCBI Taxonomy" id="1075417"/>
    <lineage>
        <taxon>Bacteria</taxon>
        <taxon>Pseudomonadati</taxon>
        <taxon>Bacteroidota</taxon>
        <taxon>Cytophagia</taxon>
        <taxon>Cytophagales</taxon>
        <taxon>Catalimonadaceae</taxon>
        <taxon>Catalinimonas</taxon>
    </lineage>
</organism>
<protein>
    <submittedName>
        <fullName evidence="2">Methyltransferase domain-containing protein</fullName>
    </submittedName>
</protein>
<accession>A0A1G9S8A7</accession>
<dbReference type="AlphaFoldDB" id="A0A1G9S8A7"/>
<dbReference type="RefSeq" id="WP_176956192.1">
    <property type="nucleotide sequence ID" value="NZ_FNFO01000012.1"/>
</dbReference>
<dbReference type="GO" id="GO:0008757">
    <property type="term" value="F:S-adenosylmethionine-dependent methyltransferase activity"/>
    <property type="evidence" value="ECO:0007669"/>
    <property type="project" value="InterPro"/>
</dbReference>
<sequence length="173" mass="19490">MSLEEAIRLLASATLPTDFPQQWADLGCGSGLFSQALASFLPSGSRIFCVDKERQTLRSSAEGEVTLEFLQRDFVRQPLLWTDLEGVLMANSLHYVHNQAAFLRRTQAHLTPQGHFLLVEYDTEHANRWVPYPLSFARLEKLADQLGFAQVNKLAEHPSIYGHSAMYACELIP</sequence>
<dbReference type="CDD" id="cd02440">
    <property type="entry name" value="AdoMet_MTases"/>
    <property type="match status" value="1"/>
</dbReference>
<evidence type="ECO:0000259" key="1">
    <source>
        <dbReference type="Pfam" id="PF08241"/>
    </source>
</evidence>
<dbReference type="Proteomes" id="UP000198510">
    <property type="component" value="Unassembled WGS sequence"/>
</dbReference>
<dbReference type="InterPro" id="IPR013216">
    <property type="entry name" value="Methyltransf_11"/>
</dbReference>